<evidence type="ECO:0000313" key="1">
    <source>
        <dbReference type="EMBL" id="KAG6944387.1"/>
    </source>
</evidence>
<sequence>MQYLRKKTGKNATLRDVHNMVVRMKEKRRGGSTTKERLDQVLRELCEGRGNRATFFEDEKKTARKLGKCDGGSRLSPRSC</sequence>
<evidence type="ECO:0000313" key="2">
    <source>
        <dbReference type="Proteomes" id="UP000688947"/>
    </source>
</evidence>
<organism evidence="1 2">
    <name type="scientific">Phytophthora cactorum</name>
    <dbReference type="NCBI Taxonomy" id="29920"/>
    <lineage>
        <taxon>Eukaryota</taxon>
        <taxon>Sar</taxon>
        <taxon>Stramenopiles</taxon>
        <taxon>Oomycota</taxon>
        <taxon>Peronosporomycetes</taxon>
        <taxon>Peronosporales</taxon>
        <taxon>Peronosporaceae</taxon>
        <taxon>Phytophthora</taxon>
    </lineage>
</organism>
<comment type="caution">
    <text evidence="1">The sequence shown here is derived from an EMBL/GenBank/DDBJ whole genome shotgun (WGS) entry which is preliminary data.</text>
</comment>
<dbReference type="Proteomes" id="UP000688947">
    <property type="component" value="Unassembled WGS sequence"/>
</dbReference>
<dbReference type="EMBL" id="JAENGZ010002249">
    <property type="protein sequence ID" value="KAG6944387.1"/>
    <property type="molecule type" value="Genomic_DNA"/>
</dbReference>
<reference evidence="1" key="1">
    <citation type="submission" date="2021-01" db="EMBL/GenBank/DDBJ databases">
        <title>Phytophthora aleatoria, a newly-described species from Pinus radiata is distinct from Phytophthora cactorum isolates based on comparative genomics.</title>
        <authorList>
            <person name="Mcdougal R."/>
            <person name="Panda P."/>
            <person name="Williams N."/>
            <person name="Studholme D.J."/>
        </authorList>
    </citation>
    <scope>NUCLEOTIDE SEQUENCE</scope>
    <source>
        <strain evidence="1">NZFS 3830</strain>
    </source>
</reference>
<proteinExistence type="predicted"/>
<name>A0A8T1TQD0_9STRA</name>
<dbReference type="VEuPathDB" id="FungiDB:PC110_g15913"/>
<dbReference type="AlphaFoldDB" id="A0A8T1TQD0"/>
<dbReference type="OrthoDB" id="123859at2759"/>
<protein>
    <submittedName>
        <fullName evidence="1">Uncharacterized protein</fullName>
    </submittedName>
</protein>
<gene>
    <name evidence="1" type="ORF">JG687_00017907</name>
</gene>
<accession>A0A8T1TQD0</accession>